<organism evidence="1 2">
    <name type="scientific">Rousettus aegyptiacus</name>
    <name type="common">Egyptian fruit bat</name>
    <name type="synonym">Pteropus aegyptiacus</name>
    <dbReference type="NCBI Taxonomy" id="9407"/>
    <lineage>
        <taxon>Eukaryota</taxon>
        <taxon>Metazoa</taxon>
        <taxon>Chordata</taxon>
        <taxon>Craniata</taxon>
        <taxon>Vertebrata</taxon>
        <taxon>Euteleostomi</taxon>
        <taxon>Mammalia</taxon>
        <taxon>Eutheria</taxon>
        <taxon>Laurasiatheria</taxon>
        <taxon>Chiroptera</taxon>
        <taxon>Yinpterochiroptera</taxon>
        <taxon>Pteropodoidea</taxon>
        <taxon>Pteropodidae</taxon>
        <taxon>Rousettinae</taxon>
        <taxon>Rousettus</taxon>
    </lineage>
</organism>
<accession>A0A7J8IM61</accession>
<name>A0A7J8IM61_ROUAE</name>
<keyword evidence="2" id="KW-1185">Reference proteome</keyword>
<dbReference type="Proteomes" id="UP000593571">
    <property type="component" value="Unassembled WGS sequence"/>
</dbReference>
<proteinExistence type="predicted"/>
<evidence type="ECO:0000313" key="1">
    <source>
        <dbReference type="EMBL" id="KAF6485300.1"/>
    </source>
</evidence>
<reference evidence="1 2" key="1">
    <citation type="journal article" date="2020" name="Nature">
        <title>Six reference-quality genomes reveal evolution of bat adaptations.</title>
        <authorList>
            <person name="Jebb D."/>
            <person name="Huang Z."/>
            <person name="Pippel M."/>
            <person name="Hughes G.M."/>
            <person name="Lavrichenko K."/>
            <person name="Devanna P."/>
            <person name="Winkler S."/>
            <person name="Jermiin L.S."/>
            <person name="Skirmuntt E.C."/>
            <person name="Katzourakis A."/>
            <person name="Burkitt-Gray L."/>
            <person name="Ray D.A."/>
            <person name="Sullivan K.A.M."/>
            <person name="Roscito J.G."/>
            <person name="Kirilenko B.M."/>
            <person name="Davalos L.M."/>
            <person name="Corthals A.P."/>
            <person name="Power M.L."/>
            <person name="Jones G."/>
            <person name="Ransome R.D."/>
            <person name="Dechmann D.K.N."/>
            <person name="Locatelli A.G."/>
            <person name="Puechmaille S.J."/>
            <person name="Fedrigo O."/>
            <person name="Jarvis E.D."/>
            <person name="Hiller M."/>
            <person name="Vernes S.C."/>
            <person name="Myers E.W."/>
            <person name="Teeling E.C."/>
        </authorList>
    </citation>
    <scope>NUCLEOTIDE SEQUENCE [LARGE SCALE GENOMIC DNA]</scope>
    <source>
        <strain evidence="1">MRouAeg1</strain>
        <tissue evidence="1">Muscle</tissue>
    </source>
</reference>
<dbReference type="EMBL" id="JACASE010000003">
    <property type="protein sequence ID" value="KAF6485300.1"/>
    <property type="molecule type" value="Genomic_DNA"/>
</dbReference>
<evidence type="ECO:0000313" key="2">
    <source>
        <dbReference type="Proteomes" id="UP000593571"/>
    </source>
</evidence>
<gene>
    <name evidence="1" type="ORF">HJG63_010541</name>
</gene>
<protein>
    <submittedName>
        <fullName evidence="1">Uncharacterized protein</fullName>
    </submittedName>
</protein>
<dbReference type="AlphaFoldDB" id="A0A7J8IM61"/>
<comment type="caution">
    <text evidence="1">The sequence shown here is derived from an EMBL/GenBank/DDBJ whole genome shotgun (WGS) entry which is preliminary data.</text>
</comment>
<sequence length="133" mass="15461">MELLALLVAQREKEAGEGEGKSCFWSTHCVPIVPPIVTPWRMAFGFICTRKLRLREVNPTCWDCERRWRCNPVTCLTLSQSSSHCHRGMTLVFQRCTDWALSALTHSHAFNFHCELGVYYLHYTDEETKIPRD</sequence>